<dbReference type="SMART" id="SM00595">
    <property type="entry name" value="MADF"/>
    <property type="match status" value="1"/>
</dbReference>
<organism evidence="2 3">
    <name type="scientific">Anopheles atroparvus</name>
    <name type="common">European mosquito</name>
    <dbReference type="NCBI Taxonomy" id="41427"/>
    <lineage>
        <taxon>Eukaryota</taxon>
        <taxon>Metazoa</taxon>
        <taxon>Ecdysozoa</taxon>
        <taxon>Arthropoda</taxon>
        <taxon>Hexapoda</taxon>
        <taxon>Insecta</taxon>
        <taxon>Pterygota</taxon>
        <taxon>Neoptera</taxon>
        <taxon>Endopterygota</taxon>
        <taxon>Diptera</taxon>
        <taxon>Nematocera</taxon>
        <taxon>Culicoidea</taxon>
        <taxon>Culicidae</taxon>
        <taxon>Anophelinae</taxon>
        <taxon>Anopheles</taxon>
    </lineage>
</organism>
<dbReference type="PANTHER" id="PTHR21505">
    <property type="entry name" value="MADF DOMAIN-CONTAINING PROTEIN-RELATED"/>
    <property type="match status" value="1"/>
</dbReference>
<dbReference type="EnsemblMetazoa" id="ENSAATROPT006272">
    <property type="protein sequence ID" value="ENSAATROPP005709"/>
    <property type="gene ID" value="ENSAATROPG005078"/>
</dbReference>
<sequence length="322" mass="37050">MEAVLRIIDDYREAPCLWNRKHADYRDTGERKREWQRLGRKHNMSELKMEKKIHNLRTQFTRELKILRDSKKNNTPLKKRIWFGYHKMLFLVEDENERKKMETWDQPWSDDSCEMDSDVDTLNTDTIETIKCDPDKDTVSDDFDLNFDDIIASNVVGFNAAWRSTAVSERIVCFLLQVNAVSSNLIPIDEPANSPRPAEGSVDSQGASITSTLADESQTVRSTTKRAATELLDQGTGSGKRVKETVPRCDEFERTGSGKRMRETVPRWDEFDAYGEYVGHKLRNSNKSRVEIAVAQRDIEDVFIRLEVGAYAVPEAQGKHKV</sequence>
<dbReference type="AlphaFoldDB" id="A0AAG5D4A9"/>
<accession>A0AAG5D4A9</accession>
<keyword evidence="3" id="KW-1185">Reference proteome</keyword>
<dbReference type="PANTHER" id="PTHR21505:SF12">
    <property type="entry name" value="MADF DOMAIN-CONTAINING PROTEIN-RELATED"/>
    <property type="match status" value="1"/>
</dbReference>
<evidence type="ECO:0000313" key="3">
    <source>
        <dbReference type="Proteomes" id="UP000075880"/>
    </source>
</evidence>
<dbReference type="InterPro" id="IPR006578">
    <property type="entry name" value="MADF-dom"/>
</dbReference>
<protein>
    <recommendedName>
        <fullName evidence="1">MADF domain-containing protein</fullName>
    </recommendedName>
</protein>
<dbReference type="Proteomes" id="UP000075880">
    <property type="component" value="Unassembled WGS sequence"/>
</dbReference>
<proteinExistence type="predicted"/>
<feature type="domain" description="MADF" evidence="1">
    <location>
        <begin position="6"/>
        <end position="96"/>
    </location>
</feature>
<evidence type="ECO:0000313" key="2">
    <source>
        <dbReference type="EnsemblMetazoa" id="ENSAATROPP005709"/>
    </source>
</evidence>
<reference evidence="2" key="1">
    <citation type="submission" date="2024-04" db="UniProtKB">
        <authorList>
            <consortium name="EnsemblMetazoa"/>
        </authorList>
    </citation>
    <scope>IDENTIFICATION</scope>
    <source>
        <strain evidence="2">EBRO</strain>
    </source>
</reference>
<name>A0AAG5D4A9_ANOAO</name>
<dbReference type="Pfam" id="PF10545">
    <property type="entry name" value="MADF_DNA_bdg"/>
    <property type="match status" value="1"/>
</dbReference>
<dbReference type="PROSITE" id="PS51029">
    <property type="entry name" value="MADF"/>
    <property type="match status" value="1"/>
</dbReference>
<evidence type="ECO:0000259" key="1">
    <source>
        <dbReference type="PROSITE" id="PS51029"/>
    </source>
</evidence>